<sequence>MAQPKPGEGVTGPGRACPSGKPLGSGRGESRDYVDVVRLNGRTYYSPPGPNEGLADPSKLGAVVATVRCSKSQHDSNRRTEPDWTDPGSTFVPDGSPLYELVGVPVACQVAARSNDGRLHLYTAMPESRSSTCPP</sequence>
<feature type="region of interest" description="Disordered" evidence="1">
    <location>
        <begin position="69"/>
        <end position="89"/>
    </location>
</feature>
<accession>A0ABP5D9U3</accession>
<dbReference type="EMBL" id="BAAAQM010000022">
    <property type="protein sequence ID" value="GAA1976494.1"/>
    <property type="molecule type" value="Genomic_DNA"/>
</dbReference>
<keyword evidence="3" id="KW-1185">Reference proteome</keyword>
<reference evidence="3" key="1">
    <citation type="journal article" date="2019" name="Int. J. Syst. Evol. Microbiol.">
        <title>The Global Catalogue of Microorganisms (GCM) 10K type strain sequencing project: providing services to taxonomists for standard genome sequencing and annotation.</title>
        <authorList>
            <consortium name="The Broad Institute Genomics Platform"/>
            <consortium name="The Broad Institute Genome Sequencing Center for Infectious Disease"/>
            <person name="Wu L."/>
            <person name="Ma J."/>
        </authorList>
    </citation>
    <scope>NUCLEOTIDE SEQUENCE [LARGE SCALE GENOMIC DNA]</scope>
    <source>
        <strain evidence="3">JCM 16013</strain>
    </source>
</reference>
<evidence type="ECO:0000313" key="3">
    <source>
        <dbReference type="Proteomes" id="UP001499854"/>
    </source>
</evidence>
<protein>
    <submittedName>
        <fullName evidence="2">Uncharacterized protein</fullName>
    </submittedName>
</protein>
<feature type="region of interest" description="Disordered" evidence="1">
    <location>
        <begin position="1"/>
        <end position="33"/>
    </location>
</feature>
<organism evidence="2 3">
    <name type="scientific">Catenulispora subtropica</name>
    <dbReference type="NCBI Taxonomy" id="450798"/>
    <lineage>
        <taxon>Bacteria</taxon>
        <taxon>Bacillati</taxon>
        <taxon>Actinomycetota</taxon>
        <taxon>Actinomycetes</taxon>
        <taxon>Catenulisporales</taxon>
        <taxon>Catenulisporaceae</taxon>
        <taxon>Catenulispora</taxon>
    </lineage>
</organism>
<comment type="caution">
    <text evidence="2">The sequence shown here is derived from an EMBL/GenBank/DDBJ whole genome shotgun (WGS) entry which is preliminary data.</text>
</comment>
<evidence type="ECO:0000256" key="1">
    <source>
        <dbReference type="SAM" id="MobiDB-lite"/>
    </source>
</evidence>
<proteinExistence type="predicted"/>
<name>A0ABP5D9U3_9ACTN</name>
<feature type="compositionally biased region" description="Basic and acidic residues" evidence="1">
    <location>
        <begin position="72"/>
        <end position="82"/>
    </location>
</feature>
<gene>
    <name evidence="2" type="ORF">GCM10009838_41010</name>
</gene>
<evidence type="ECO:0000313" key="2">
    <source>
        <dbReference type="EMBL" id="GAA1976494.1"/>
    </source>
</evidence>
<dbReference type="Proteomes" id="UP001499854">
    <property type="component" value="Unassembled WGS sequence"/>
</dbReference>